<evidence type="ECO:0000256" key="1">
    <source>
        <dbReference type="SAM" id="Phobius"/>
    </source>
</evidence>
<dbReference type="GO" id="GO:0008233">
    <property type="term" value="F:peptidase activity"/>
    <property type="evidence" value="ECO:0007669"/>
    <property type="project" value="UniProtKB-KW"/>
</dbReference>
<keyword evidence="2" id="KW-0378">Hydrolase</keyword>
<dbReference type="PANTHER" id="PTHR36844:SF1">
    <property type="entry name" value="PROTEASE PRSW"/>
    <property type="match status" value="1"/>
</dbReference>
<accession>A0A6N4W710</accession>
<dbReference type="Pfam" id="PF13367">
    <property type="entry name" value="PrsW-protease"/>
    <property type="match status" value="1"/>
</dbReference>
<evidence type="ECO:0000313" key="2">
    <source>
        <dbReference type="EMBL" id="BBZ75822.1"/>
    </source>
</evidence>
<keyword evidence="1" id="KW-0812">Transmembrane</keyword>
<reference evidence="2 3" key="1">
    <citation type="journal article" date="2019" name="Emerg. Microbes Infect.">
        <title>Comprehensive subspecies identification of 175 nontuberculous mycobacteria species based on 7547 genomic profiles.</title>
        <authorList>
            <person name="Matsumoto Y."/>
            <person name="Kinjo T."/>
            <person name="Motooka D."/>
            <person name="Nabeya D."/>
            <person name="Jung N."/>
            <person name="Uechi K."/>
            <person name="Horii T."/>
            <person name="Iida T."/>
            <person name="Fujita J."/>
            <person name="Nakamura S."/>
        </authorList>
    </citation>
    <scope>NUCLEOTIDE SEQUENCE [LARGE SCALE GENOMIC DNA]</scope>
    <source>
        <strain evidence="2 3">JCM 30275</strain>
    </source>
</reference>
<dbReference type="Proteomes" id="UP000467249">
    <property type="component" value="Chromosome"/>
</dbReference>
<dbReference type="KEGG" id="many:MANY_11590"/>
<dbReference type="EMBL" id="AP022620">
    <property type="protein sequence ID" value="BBZ75822.1"/>
    <property type="molecule type" value="Genomic_DNA"/>
</dbReference>
<gene>
    <name evidence="2" type="ORF">MANY_11590</name>
</gene>
<name>A0A6N4W710_9MYCO</name>
<sequence>MTAPLRRPVVYRPESALFWLYVVAVVIGAFGLLLEYGGAIHETMTAELLLSPIWLAFIVFLVWLMYKFDPYRSVRNYPQVLVAGAALGGTIALLMAMNGNTALSGVWARYIEPDTLTLWAPALTAPIIEEAAKALCAAVILLLCATVFNRISQALLVGMFVGFGFDVMEDLSYATNDALTSLDSDLSGAGQNLLIRILTAIPAHWAYTSVVTVGVLILLPTFADRGHWTWRRRVLVAVPLLAAGPFMHFVWDAPVPGILGKFAINIAVFGIAVALLLRYERRRLVGLIEAAPPAGVDPAVLASLPSARARRKLRRAARRSGGRAAAKAVKRQQREALDLIQSPIDAAAADEPAPTT</sequence>
<dbReference type="InterPro" id="IPR026898">
    <property type="entry name" value="PrsW"/>
</dbReference>
<dbReference type="PANTHER" id="PTHR36844">
    <property type="entry name" value="PROTEASE PRSW"/>
    <property type="match status" value="1"/>
</dbReference>
<keyword evidence="1" id="KW-0472">Membrane</keyword>
<protein>
    <submittedName>
        <fullName evidence="2">Protease PrsW</fullName>
    </submittedName>
</protein>
<feature type="transmembrane region" description="Helical" evidence="1">
    <location>
        <begin position="234"/>
        <end position="251"/>
    </location>
</feature>
<feature type="transmembrane region" description="Helical" evidence="1">
    <location>
        <begin position="194"/>
        <end position="222"/>
    </location>
</feature>
<dbReference type="AlphaFoldDB" id="A0A6N4W710"/>
<keyword evidence="2" id="KW-0645">Protease</keyword>
<dbReference type="GO" id="GO:0006508">
    <property type="term" value="P:proteolysis"/>
    <property type="evidence" value="ECO:0007669"/>
    <property type="project" value="UniProtKB-KW"/>
</dbReference>
<feature type="transmembrane region" description="Helical" evidence="1">
    <location>
        <begin position="257"/>
        <end position="277"/>
    </location>
</feature>
<evidence type="ECO:0000313" key="3">
    <source>
        <dbReference type="Proteomes" id="UP000467249"/>
    </source>
</evidence>
<keyword evidence="1" id="KW-1133">Transmembrane helix</keyword>
<feature type="transmembrane region" description="Helical" evidence="1">
    <location>
        <begin position="16"/>
        <end position="36"/>
    </location>
</feature>
<feature type="transmembrane region" description="Helical" evidence="1">
    <location>
        <begin position="48"/>
        <end position="66"/>
    </location>
</feature>
<organism evidence="2 3">
    <name type="scientific">Mycolicibacterium anyangense</name>
    <dbReference type="NCBI Taxonomy" id="1431246"/>
    <lineage>
        <taxon>Bacteria</taxon>
        <taxon>Bacillati</taxon>
        <taxon>Actinomycetota</taxon>
        <taxon>Actinomycetes</taxon>
        <taxon>Mycobacteriales</taxon>
        <taxon>Mycobacteriaceae</taxon>
        <taxon>Mycolicibacterium</taxon>
    </lineage>
</organism>
<proteinExistence type="predicted"/>
<dbReference type="RefSeq" id="WP_246224221.1">
    <property type="nucleotide sequence ID" value="NZ_AP022620.1"/>
</dbReference>
<keyword evidence="3" id="KW-1185">Reference proteome</keyword>
<feature type="transmembrane region" description="Helical" evidence="1">
    <location>
        <begin position="78"/>
        <end position="97"/>
    </location>
</feature>